<keyword evidence="1" id="KW-0472">Membrane</keyword>
<proteinExistence type="predicted"/>
<dbReference type="InterPro" id="IPR012373">
    <property type="entry name" value="Ferrdict_sens_TM"/>
</dbReference>
<organism evidence="4 5">
    <name type="scientific">Sphingomonas gei</name>
    <dbReference type="NCBI Taxonomy" id="1395960"/>
    <lineage>
        <taxon>Bacteria</taxon>
        <taxon>Pseudomonadati</taxon>
        <taxon>Pseudomonadota</taxon>
        <taxon>Alphaproteobacteria</taxon>
        <taxon>Sphingomonadales</taxon>
        <taxon>Sphingomonadaceae</taxon>
        <taxon>Sphingomonas</taxon>
    </lineage>
</organism>
<sequence length="311" mass="34487">MTGNAQNIEDTAAYWVARMDADDWGAEDEAQLQSWLNADPRRRGELARTQALWLALDRPDADRGGDREDAAPVYRRRGVLAILCATAAASLAGVWYFDSARSYETELGEIRRVTLSDGSVATINTASRIAVHVEKKKELIRLDHGEAWFQVAKRPDRAFVVETGAVTVRASGTAFSVRRLDRGSEVMVTEGSVETWCGSTIDQRVFLRAGDRAFISEDGMIRKQRAIAASIDRSLAWRAGKIVLLGDPLDYAIAEFNRYNHRKLVLLDPRIGVEQLDGVFRFDDVEGFARTVGQVLSVKVDATKSDVVRIG</sequence>
<feature type="domain" description="FecR N-terminal" evidence="3">
    <location>
        <begin position="11"/>
        <end position="52"/>
    </location>
</feature>
<comment type="caution">
    <text evidence="4">The sequence shown here is derived from an EMBL/GenBank/DDBJ whole genome shotgun (WGS) entry which is preliminary data.</text>
</comment>
<feature type="transmembrane region" description="Helical" evidence="1">
    <location>
        <begin position="78"/>
        <end position="97"/>
    </location>
</feature>
<keyword evidence="1" id="KW-0812">Transmembrane</keyword>
<dbReference type="InterPro" id="IPR032623">
    <property type="entry name" value="FecR_N"/>
</dbReference>
<dbReference type="GO" id="GO:0016989">
    <property type="term" value="F:sigma factor antagonist activity"/>
    <property type="evidence" value="ECO:0007669"/>
    <property type="project" value="TreeGrafter"/>
</dbReference>
<feature type="domain" description="FecR protein" evidence="2">
    <location>
        <begin position="103"/>
        <end position="194"/>
    </location>
</feature>
<dbReference type="Gene3D" id="2.60.120.1440">
    <property type="match status" value="1"/>
</dbReference>
<dbReference type="OrthoDB" id="9798846at2"/>
<evidence type="ECO:0000313" key="5">
    <source>
        <dbReference type="Proteomes" id="UP000306147"/>
    </source>
</evidence>
<evidence type="ECO:0000259" key="2">
    <source>
        <dbReference type="Pfam" id="PF04773"/>
    </source>
</evidence>
<evidence type="ECO:0000259" key="3">
    <source>
        <dbReference type="Pfam" id="PF16220"/>
    </source>
</evidence>
<dbReference type="EMBL" id="SRXT01000008">
    <property type="protein sequence ID" value="TGX49587.1"/>
    <property type="molecule type" value="Genomic_DNA"/>
</dbReference>
<dbReference type="PIRSF" id="PIRSF018266">
    <property type="entry name" value="FecR"/>
    <property type="match status" value="1"/>
</dbReference>
<keyword evidence="1" id="KW-1133">Transmembrane helix</keyword>
<dbReference type="RefSeq" id="WP_135965411.1">
    <property type="nucleotide sequence ID" value="NZ_SRXT01000008.1"/>
</dbReference>
<dbReference type="PANTHER" id="PTHR30273:SF2">
    <property type="entry name" value="PROTEIN FECR"/>
    <property type="match status" value="1"/>
</dbReference>
<dbReference type="Proteomes" id="UP000306147">
    <property type="component" value="Unassembled WGS sequence"/>
</dbReference>
<evidence type="ECO:0000313" key="4">
    <source>
        <dbReference type="EMBL" id="TGX49587.1"/>
    </source>
</evidence>
<dbReference type="AlphaFoldDB" id="A0A4S1X3C2"/>
<protein>
    <submittedName>
        <fullName evidence="4">DUF4880 domain-containing protein</fullName>
    </submittedName>
</protein>
<dbReference type="PANTHER" id="PTHR30273">
    <property type="entry name" value="PERIPLASMIC SIGNAL SENSOR AND SIGMA FACTOR ACTIVATOR FECR-RELATED"/>
    <property type="match status" value="1"/>
</dbReference>
<dbReference type="Pfam" id="PF16220">
    <property type="entry name" value="DUF4880"/>
    <property type="match status" value="1"/>
</dbReference>
<keyword evidence="5" id="KW-1185">Reference proteome</keyword>
<name>A0A4S1X3C2_9SPHN</name>
<accession>A0A4S1X3C2</accession>
<evidence type="ECO:0000256" key="1">
    <source>
        <dbReference type="SAM" id="Phobius"/>
    </source>
</evidence>
<gene>
    <name evidence="4" type="ORF">E5A73_18905</name>
</gene>
<dbReference type="Pfam" id="PF04773">
    <property type="entry name" value="FecR"/>
    <property type="match status" value="1"/>
</dbReference>
<dbReference type="InterPro" id="IPR006860">
    <property type="entry name" value="FecR"/>
</dbReference>
<reference evidence="4 5" key="1">
    <citation type="submission" date="2019-04" db="EMBL/GenBank/DDBJ databases">
        <title>Sphingomonas psychrotolerans sp. nov., isolated from soil in the Tianshan Mountains, Xinjiang, China.</title>
        <authorList>
            <person name="Luo Y."/>
            <person name="Sheng H."/>
        </authorList>
    </citation>
    <scope>NUCLEOTIDE SEQUENCE [LARGE SCALE GENOMIC DNA]</scope>
    <source>
        <strain evidence="4 5">ZFGT-11</strain>
    </source>
</reference>